<proteinExistence type="predicted"/>
<evidence type="ECO:0000313" key="3">
    <source>
        <dbReference type="EMBL" id="SBS76471.1"/>
    </source>
</evidence>
<name>A0A1Y5PJY2_9MYCO</name>
<dbReference type="EMBL" id="FLQS01000024">
    <property type="protein sequence ID" value="SBS76274.1"/>
    <property type="molecule type" value="Genomic_DNA"/>
</dbReference>
<evidence type="ECO:0000256" key="1">
    <source>
        <dbReference type="SAM" id="MobiDB-lite"/>
    </source>
</evidence>
<feature type="region of interest" description="Disordered" evidence="1">
    <location>
        <begin position="99"/>
        <end position="130"/>
    </location>
</feature>
<accession>A0A1Y5PJY2</accession>
<protein>
    <submittedName>
        <fullName evidence="3">Uncharacterized protein</fullName>
    </submittedName>
</protein>
<gene>
    <name evidence="2" type="ORF">MHPYR_300029</name>
    <name evidence="3" type="ORF">MHPYR_320049</name>
</gene>
<organism evidence="3">
    <name type="scientific">uncultured Mycobacterium sp</name>
    <dbReference type="NCBI Taxonomy" id="171292"/>
    <lineage>
        <taxon>Bacteria</taxon>
        <taxon>Bacillati</taxon>
        <taxon>Actinomycetota</taxon>
        <taxon>Actinomycetes</taxon>
        <taxon>Mycobacteriales</taxon>
        <taxon>Mycobacteriaceae</taxon>
        <taxon>Mycobacterium</taxon>
        <taxon>environmental samples</taxon>
    </lineage>
</organism>
<evidence type="ECO:0000313" key="2">
    <source>
        <dbReference type="EMBL" id="SBS76274.1"/>
    </source>
</evidence>
<sequence>MFADGPAHSQLTVATHGQHHGGGHFVGALGGDVQHDALLGSDGLLRQEPLHQFVHAAVDAVRAGQQIARIHGEQLVHIVELDHHIRRREPLDRHWRILRTKAPAPQSKSEGDRARPAAPGHLSHTPAGTRSRAAVLRISARKDVKSEIVLAATVATGRALRLVASVFDTMITLSI</sequence>
<dbReference type="EMBL" id="FLQS01000026">
    <property type="protein sequence ID" value="SBS76471.1"/>
    <property type="molecule type" value="Genomic_DNA"/>
</dbReference>
<dbReference type="AlphaFoldDB" id="A0A1Y5PJY2"/>
<reference evidence="3" key="1">
    <citation type="submission" date="2016-03" db="EMBL/GenBank/DDBJ databases">
        <authorList>
            <person name="Ploux O."/>
        </authorList>
    </citation>
    <scope>NUCLEOTIDE SEQUENCE</scope>
    <source>
        <strain evidence="3">UC10</strain>
    </source>
</reference>